<reference evidence="1" key="1">
    <citation type="submission" date="2025-08" db="UniProtKB">
        <authorList>
            <consortium name="Ensembl"/>
        </authorList>
    </citation>
    <scope>IDENTIFICATION</scope>
</reference>
<sequence length="104" mass="11550">MECWQTQRQTGYVGPFNNQLASVIPALKRMRLEDQEFKTILCYIEFQTNKKATLLTPHPTGNFSSLVSPSPFPLPLFPCPPFPLPPPSAGVSLLARFSSLLSLS</sequence>
<keyword evidence="2" id="KW-1185">Reference proteome</keyword>
<dbReference type="Ensembl" id="ENSMSIT00000043205.1">
    <property type="protein sequence ID" value="ENSMSIP00000034293.1"/>
    <property type="gene ID" value="ENSMSIG00000028612.1"/>
</dbReference>
<evidence type="ECO:0000313" key="1">
    <source>
        <dbReference type="Ensembl" id="ENSMSIP00000034293.1"/>
    </source>
</evidence>
<organism evidence="1 2">
    <name type="scientific">Mus spicilegus</name>
    <name type="common">Mound-building mouse</name>
    <dbReference type="NCBI Taxonomy" id="10103"/>
    <lineage>
        <taxon>Eukaryota</taxon>
        <taxon>Metazoa</taxon>
        <taxon>Chordata</taxon>
        <taxon>Craniata</taxon>
        <taxon>Vertebrata</taxon>
        <taxon>Euteleostomi</taxon>
        <taxon>Mammalia</taxon>
        <taxon>Eutheria</taxon>
        <taxon>Euarchontoglires</taxon>
        <taxon>Glires</taxon>
        <taxon>Rodentia</taxon>
        <taxon>Myomorpha</taxon>
        <taxon>Muroidea</taxon>
        <taxon>Muridae</taxon>
        <taxon>Murinae</taxon>
        <taxon>Mus</taxon>
        <taxon>Mus</taxon>
    </lineage>
</organism>
<dbReference type="Proteomes" id="UP000694415">
    <property type="component" value="Unplaced"/>
</dbReference>
<accession>A0A8C6ICG9</accession>
<dbReference type="AlphaFoldDB" id="A0A8C6ICG9"/>
<name>A0A8C6ICG9_MUSSI</name>
<protein>
    <submittedName>
        <fullName evidence="1">Uncharacterized protein</fullName>
    </submittedName>
</protein>
<reference evidence="1" key="2">
    <citation type="submission" date="2025-09" db="UniProtKB">
        <authorList>
            <consortium name="Ensembl"/>
        </authorList>
    </citation>
    <scope>IDENTIFICATION</scope>
</reference>
<proteinExistence type="predicted"/>
<evidence type="ECO:0000313" key="2">
    <source>
        <dbReference type="Proteomes" id="UP000694415"/>
    </source>
</evidence>